<dbReference type="Proteomes" id="UP000078572">
    <property type="component" value="Chromosome 2"/>
</dbReference>
<dbReference type="SUPFAM" id="SSF55961">
    <property type="entry name" value="Bet v1-like"/>
    <property type="match status" value="1"/>
</dbReference>
<dbReference type="STRING" id="190721.ACS15_4347"/>
<dbReference type="EMBL" id="CP012606">
    <property type="protein sequence ID" value="ANH76955.1"/>
    <property type="molecule type" value="Genomic_DNA"/>
</dbReference>
<dbReference type="InterPro" id="IPR023393">
    <property type="entry name" value="START-like_dom_sf"/>
</dbReference>
<evidence type="ECO:0000313" key="1">
    <source>
        <dbReference type="EMBL" id="ANH76955.1"/>
    </source>
</evidence>
<dbReference type="KEGG" id="rin:ACS15_4347"/>
<dbReference type="EMBL" id="CP016023">
    <property type="protein sequence ID" value="ANJ74923.1"/>
    <property type="molecule type" value="Genomic_DNA"/>
</dbReference>
<organism evidence="2 4">
    <name type="scientific">Ralstonia insidiosa</name>
    <dbReference type="NCBI Taxonomy" id="190721"/>
    <lineage>
        <taxon>Bacteria</taxon>
        <taxon>Pseudomonadati</taxon>
        <taxon>Pseudomonadota</taxon>
        <taxon>Betaproteobacteria</taxon>
        <taxon>Burkholderiales</taxon>
        <taxon>Burkholderiaceae</taxon>
        <taxon>Ralstonia</taxon>
    </lineage>
</organism>
<dbReference type="Proteomes" id="UP000077927">
    <property type="component" value="Chromosome 2"/>
</dbReference>
<dbReference type="GeneID" id="61528413"/>
<sequence>MAKAENLVTSIQVDINAPASLVWEVLTDFEHYAEWNTFCPGLKTTGRLGDMVHMQVRIPGTDQTIPVNEYLVAWEPERLLSWEQRPTDDNKDAARRDQYIEAVGPQRSRYFTTDLFLGLNAETIMREHGAWVKAGFDQVARDVKQRAEALHTARRSNAGAAVQAS</sequence>
<proteinExistence type="predicted"/>
<gene>
    <name evidence="2" type="ORF">A9Y76_20470</name>
    <name evidence="1" type="ORF">ACS15_4347</name>
</gene>
<dbReference type="InterPro" id="IPR019587">
    <property type="entry name" value="Polyketide_cyclase/dehydratase"/>
</dbReference>
<evidence type="ECO:0000313" key="2">
    <source>
        <dbReference type="EMBL" id="ANJ74923.1"/>
    </source>
</evidence>
<dbReference type="Pfam" id="PF10604">
    <property type="entry name" value="Polyketide_cyc2"/>
    <property type="match status" value="1"/>
</dbReference>
<dbReference type="OrthoDB" id="191189at2"/>
<name>A0A192A3J9_9RALS</name>
<dbReference type="AlphaFoldDB" id="A0A192A3J9"/>
<keyword evidence="4" id="KW-1185">Reference proteome</keyword>
<evidence type="ECO:0000313" key="4">
    <source>
        <dbReference type="Proteomes" id="UP000078572"/>
    </source>
</evidence>
<reference evidence="1 3" key="1">
    <citation type="submission" date="2015-09" db="EMBL/GenBank/DDBJ databases">
        <authorList>
            <person name="Xu Y."/>
            <person name="Nagy A."/>
            <person name="Liu N.T."/>
            <person name="Nou X."/>
        </authorList>
    </citation>
    <scope>NUCLEOTIDE SEQUENCE [LARGE SCALE GENOMIC DNA]</scope>
    <source>
        <strain evidence="1 3">FC1138</strain>
    </source>
</reference>
<dbReference type="RefSeq" id="WP_021197661.1">
    <property type="nucleotide sequence ID" value="NZ_CP012606.1"/>
</dbReference>
<evidence type="ECO:0000313" key="3">
    <source>
        <dbReference type="Proteomes" id="UP000077927"/>
    </source>
</evidence>
<dbReference type="CDD" id="cd07822">
    <property type="entry name" value="SRPBCC_4"/>
    <property type="match status" value="1"/>
</dbReference>
<dbReference type="Gene3D" id="3.30.530.20">
    <property type="match status" value="1"/>
</dbReference>
<protein>
    <submittedName>
        <fullName evidence="1 2">Polyketide cyclase</fullName>
    </submittedName>
</protein>
<reference evidence="4" key="2">
    <citation type="submission" date="2016-06" db="EMBL/GenBank/DDBJ databases">
        <authorList>
            <person name="Xu Y."/>
            <person name="Nagy A."/>
            <person name="Yan X."/>
            <person name="Kim S.W."/>
            <person name="Haley B."/>
            <person name="Liu N.T."/>
            <person name="Nou X."/>
        </authorList>
    </citation>
    <scope>NUCLEOTIDE SEQUENCE [LARGE SCALE GENOMIC DNA]</scope>
    <source>
        <strain evidence="4">ATCC 49129</strain>
    </source>
</reference>
<dbReference type="PATRIC" id="fig|190721.6.peg.4292"/>
<reference evidence="2" key="3">
    <citation type="submission" date="2016-06" db="EMBL/GenBank/DDBJ databases">
        <authorList>
            <person name="Kjaerup R.B."/>
            <person name="Dalgaard T.S."/>
            <person name="Juul-Madsen H.R."/>
        </authorList>
    </citation>
    <scope>NUCLEOTIDE SEQUENCE [LARGE SCALE GENOMIC DNA]</scope>
    <source>
        <strain evidence="2">ATCC 49129</strain>
    </source>
</reference>
<accession>A0A192A3J9</accession>